<gene>
    <name evidence="1" type="ORF">QBC40DRAFT_292120</name>
</gene>
<proteinExistence type="predicted"/>
<reference evidence="1" key="1">
    <citation type="journal article" date="2023" name="Mol. Phylogenet. Evol.">
        <title>Genome-scale phylogeny and comparative genomics of the fungal order Sordariales.</title>
        <authorList>
            <person name="Hensen N."/>
            <person name="Bonometti L."/>
            <person name="Westerberg I."/>
            <person name="Brannstrom I.O."/>
            <person name="Guillou S."/>
            <person name="Cros-Aarteil S."/>
            <person name="Calhoun S."/>
            <person name="Haridas S."/>
            <person name="Kuo A."/>
            <person name="Mondo S."/>
            <person name="Pangilinan J."/>
            <person name="Riley R."/>
            <person name="LaButti K."/>
            <person name="Andreopoulos B."/>
            <person name="Lipzen A."/>
            <person name="Chen C."/>
            <person name="Yan M."/>
            <person name="Daum C."/>
            <person name="Ng V."/>
            <person name="Clum A."/>
            <person name="Steindorff A."/>
            <person name="Ohm R.A."/>
            <person name="Martin F."/>
            <person name="Silar P."/>
            <person name="Natvig D.O."/>
            <person name="Lalanne C."/>
            <person name="Gautier V."/>
            <person name="Ament-Velasquez S.L."/>
            <person name="Kruys A."/>
            <person name="Hutchinson M.I."/>
            <person name="Powell A.J."/>
            <person name="Barry K."/>
            <person name="Miller A.N."/>
            <person name="Grigoriev I.V."/>
            <person name="Debuchy R."/>
            <person name="Gladieux P."/>
            <person name="Hiltunen Thoren M."/>
            <person name="Johannesson H."/>
        </authorList>
    </citation>
    <scope>NUCLEOTIDE SEQUENCE</scope>
    <source>
        <strain evidence="1">CBS 315.58</strain>
    </source>
</reference>
<evidence type="ECO:0000313" key="2">
    <source>
        <dbReference type="Proteomes" id="UP001303160"/>
    </source>
</evidence>
<name>A0AAN6XRM1_9PEZI</name>
<dbReference type="Proteomes" id="UP001303160">
    <property type="component" value="Unassembled WGS sequence"/>
</dbReference>
<protein>
    <submittedName>
        <fullName evidence="1">Uncharacterized protein</fullName>
    </submittedName>
</protein>
<sequence>MSPVLSALGSNDKAKMAGFCVPLLLSRWTRSLNNTDLFSPPVRESKRQYSTYTCRYPFTARVAVFCKHFKPAGTVQKGEVTQHDYRCCIESTACMRWTLGGGVFTRGLDHDHSLASSSPMARKLGEQGWLVRRRGKYRRLLPHSEWDGNRWVGGLLAKARKHGKDTQYLGTYLTAAVAAARPPESGRGEPQLNKVQWQGYLDG</sequence>
<comment type="caution">
    <text evidence="1">The sequence shown here is derived from an EMBL/GenBank/DDBJ whole genome shotgun (WGS) entry which is preliminary data.</text>
</comment>
<dbReference type="AlphaFoldDB" id="A0AAN6XRM1"/>
<reference evidence="1" key="2">
    <citation type="submission" date="2023-05" db="EMBL/GenBank/DDBJ databases">
        <authorList>
            <consortium name="Lawrence Berkeley National Laboratory"/>
            <person name="Steindorff A."/>
            <person name="Hensen N."/>
            <person name="Bonometti L."/>
            <person name="Westerberg I."/>
            <person name="Brannstrom I.O."/>
            <person name="Guillou S."/>
            <person name="Cros-Aarteil S."/>
            <person name="Calhoun S."/>
            <person name="Haridas S."/>
            <person name="Kuo A."/>
            <person name="Mondo S."/>
            <person name="Pangilinan J."/>
            <person name="Riley R."/>
            <person name="Labutti K."/>
            <person name="Andreopoulos B."/>
            <person name="Lipzen A."/>
            <person name="Chen C."/>
            <person name="Yanf M."/>
            <person name="Daum C."/>
            <person name="Ng V."/>
            <person name="Clum A."/>
            <person name="Ohm R."/>
            <person name="Martin F."/>
            <person name="Silar P."/>
            <person name="Natvig D."/>
            <person name="Lalanne C."/>
            <person name="Gautier V."/>
            <person name="Ament-Velasquez S.L."/>
            <person name="Kruys A."/>
            <person name="Hutchinson M.I."/>
            <person name="Powell A.J."/>
            <person name="Barry K."/>
            <person name="Miller A.N."/>
            <person name="Grigoriev I.V."/>
            <person name="Debuchy R."/>
            <person name="Gladieux P."/>
            <person name="Thoren M.H."/>
            <person name="Johannesson H."/>
        </authorList>
    </citation>
    <scope>NUCLEOTIDE SEQUENCE</scope>
    <source>
        <strain evidence="1">CBS 315.58</strain>
    </source>
</reference>
<organism evidence="1 2">
    <name type="scientific">Triangularia verruculosa</name>
    <dbReference type="NCBI Taxonomy" id="2587418"/>
    <lineage>
        <taxon>Eukaryota</taxon>
        <taxon>Fungi</taxon>
        <taxon>Dikarya</taxon>
        <taxon>Ascomycota</taxon>
        <taxon>Pezizomycotina</taxon>
        <taxon>Sordariomycetes</taxon>
        <taxon>Sordariomycetidae</taxon>
        <taxon>Sordariales</taxon>
        <taxon>Podosporaceae</taxon>
        <taxon>Triangularia</taxon>
    </lineage>
</organism>
<evidence type="ECO:0000313" key="1">
    <source>
        <dbReference type="EMBL" id="KAK4205288.1"/>
    </source>
</evidence>
<accession>A0AAN6XRM1</accession>
<dbReference type="EMBL" id="MU863877">
    <property type="protein sequence ID" value="KAK4205288.1"/>
    <property type="molecule type" value="Genomic_DNA"/>
</dbReference>
<keyword evidence="2" id="KW-1185">Reference proteome</keyword>